<dbReference type="EMBL" id="JADBGQ010000006">
    <property type="protein sequence ID" value="KAG5394337.1"/>
    <property type="molecule type" value="Genomic_DNA"/>
</dbReference>
<evidence type="ECO:0000313" key="1">
    <source>
        <dbReference type="EMBL" id="KAG5394337.1"/>
    </source>
</evidence>
<keyword evidence="2" id="KW-1185">Reference proteome</keyword>
<sequence length="150" mass="17059">MENLCFTWEVEATMDFVRHESSILHHVHKNSVNHGFITAARANHWAMHHVYKTTDHPFVIRFIPTTTVSKVPLLTSPQLLELWSVFSLTRKPSSNILTKFYVDTTIPAIETFTESSNGKQEEVVEMAFGMCNNQPFIWVVRPGSIIGSDG</sequence>
<gene>
    <name evidence="1" type="primary">A06g508150.1_BraROA</name>
    <name evidence="1" type="ORF">IGI04_024300</name>
</gene>
<comment type="caution">
    <text evidence="1">The sequence shown here is derived from an EMBL/GenBank/DDBJ whole genome shotgun (WGS) entry which is preliminary data.</text>
</comment>
<proteinExistence type="predicted"/>
<dbReference type="Proteomes" id="UP000823674">
    <property type="component" value="Chromosome A06"/>
</dbReference>
<accession>A0ABQ7M6B2</accession>
<name>A0ABQ7M6B2_BRACM</name>
<organism evidence="1 2">
    <name type="scientific">Brassica rapa subsp. trilocularis</name>
    <dbReference type="NCBI Taxonomy" id="1813537"/>
    <lineage>
        <taxon>Eukaryota</taxon>
        <taxon>Viridiplantae</taxon>
        <taxon>Streptophyta</taxon>
        <taxon>Embryophyta</taxon>
        <taxon>Tracheophyta</taxon>
        <taxon>Spermatophyta</taxon>
        <taxon>Magnoliopsida</taxon>
        <taxon>eudicotyledons</taxon>
        <taxon>Gunneridae</taxon>
        <taxon>Pentapetalae</taxon>
        <taxon>rosids</taxon>
        <taxon>malvids</taxon>
        <taxon>Brassicales</taxon>
        <taxon>Brassicaceae</taxon>
        <taxon>Brassiceae</taxon>
        <taxon>Brassica</taxon>
    </lineage>
</organism>
<reference evidence="1 2" key="1">
    <citation type="submission" date="2021-03" db="EMBL/GenBank/DDBJ databases">
        <authorList>
            <person name="King G.J."/>
            <person name="Bancroft I."/>
            <person name="Baten A."/>
            <person name="Bloomfield J."/>
            <person name="Borpatragohain P."/>
            <person name="He Z."/>
            <person name="Irish N."/>
            <person name="Irwin J."/>
            <person name="Liu K."/>
            <person name="Mauleon R.P."/>
            <person name="Moore J."/>
            <person name="Morris R."/>
            <person name="Ostergaard L."/>
            <person name="Wang B."/>
            <person name="Wells R."/>
        </authorList>
    </citation>
    <scope>NUCLEOTIDE SEQUENCE [LARGE SCALE GENOMIC DNA]</scope>
    <source>
        <strain evidence="1">R-o-18</strain>
        <tissue evidence="1">Leaf</tissue>
    </source>
</reference>
<evidence type="ECO:0000313" key="2">
    <source>
        <dbReference type="Proteomes" id="UP000823674"/>
    </source>
</evidence>
<protein>
    <submittedName>
        <fullName evidence="1">Uncharacterized protein</fullName>
    </submittedName>
</protein>